<evidence type="ECO:0000313" key="3">
    <source>
        <dbReference type="Proteomes" id="UP000694580"/>
    </source>
</evidence>
<proteinExistence type="predicted"/>
<reference evidence="2" key="2">
    <citation type="submission" date="2025-08" db="UniProtKB">
        <authorList>
            <consortium name="Ensembl"/>
        </authorList>
    </citation>
    <scope>IDENTIFICATION</scope>
</reference>
<evidence type="ECO:0000256" key="1">
    <source>
        <dbReference type="SAM" id="Phobius"/>
    </source>
</evidence>
<evidence type="ECO:0000313" key="2">
    <source>
        <dbReference type="Ensembl" id="ENSDCDP00010056893.1"/>
    </source>
</evidence>
<dbReference type="Ensembl" id="ENSDCDT00010067555.1">
    <property type="protein sequence ID" value="ENSDCDP00010056893.1"/>
    <property type="gene ID" value="ENSDCDG00010032337.1"/>
</dbReference>
<accession>A0AAY4EHI3</accession>
<name>A0AAY4EHI3_9TELE</name>
<reference evidence="2" key="3">
    <citation type="submission" date="2025-09" db="UniProtKB">
        <authorList>
            <consortium name="Ensembl"/>
        </authorList>
    </citation>
    <scope>IDENTIFICATION</scope>
</reference>
<sequence length="100" mass="11401">MIQQTCCRVHTHYLFFLFFKRASLKFFFRFFSLLLVLANGFSLLLFLTNSFLSVRNGTEPTMAVARRVSLSDLGFLCSRSIALSVSSSPLRSIQNINNKP</sequence>
<keyword evidence="1" id="KW-0472">Membrane</keyword>
<keyword evidence="1" id="KW-0812">Transmembrane</keyword>
<organism evidence="2 3">
    <name type="scientific">Denticeps clupeoides</name>
    <name type="common">denticle herring</name>
    <dbReference type="NCBI Taxonomy" id="299321"/>
    <lineage>
        <taxon>Eukaryota</taxon>
        <taxon>Metazoa</taxon>
        <taxon>Chordata</taxon>
        <taxon>Craniata</taxon>
        <taxon>Vertebrata</taxon>
        <taxon>Euteleostomi</taxon>
        <taxon>Actinopterygii</taxon>
        <taxon>Neopterygii</taxon>
        <taxon>Teleostei</taxon>
        <taxon>Clupei</taxon>
        <taxon>Clupeiformes</taxon>
        <taxon>Denticipitoidei</taxon>
        <taxon>Denticipitidae</taxon>
        <taxon>Denticeps</taxon>
    </lineage>
</organism>
<reference evidence="2 3" key="1">
    <citation type="submission" date="2020-06" db="EMBL/GenBank/DDBJ databases">
        <authorList>
            <consortium name="Wellcome Sanger Institute Data Sharing"/>
        </authorList>
    </citation>
    <scope>NUCLEOTIDE SEQUENCE [LARGE SCALE GENOMIC DNA]</scope>
</reference>
<protein>
    <submittedName>
        <fullName evidence="2">Uncharacterized protein</fullName>
    </submittedName>
</protein>
<keyword evidence="1" id="KW-1133">Transmembrane helix</keyword>
<dbReference type="Proteomes" id="UP000694580">
    <property type="component" value="Chromosome 3"/>
</dbReference>
<dbReference type="AlphaFoldDB" id="A0AAY4EHI3"/>
<dbReference type="GeneTree" id="ENSGT01120000273597"/>
<feature type="transmembrane region" description="Helical" evidence="1">
    <location>
        <begin position="26"/>
        <end position="47"/>
    </location>
</feature>
<keyword evidence="3" id="KW-1185">Reference proteome</keyword>